<dbReference type="InterPro" id="IPR016169">
    <property type="entry name" value="FAD-bd_PCMH_sub2"/>
</dbReference>
<dbReference type="PROSITE" id="PS51387">
    <property type="entry name" value="FAD_PCMH"/>
    <property type="match status" value="1"/>
</dbReference>
<keyword evidence="5" id="KW-1185">Reference proteome</keyword>
<dbReference type="STRING" id="1005928.SAMN04487859_104163"/>
<dbReference type="GO" id="GO:0003824">
    <property type="term" value="F:catalytic activity"/>
    <property type="evidence" value="ECO:0007669"/>
    <property type="project" value="InterPro"/>
</dbReference>
<reference evidence="5" key="1">
    <citation type="submission" date="2016-10" db="EMBL/GenBank/DDBJ databases">
        <authorList>
            <person name="Varghese N."/>
            <person name="Submissions S."/>
        </authorList>
    </citation>
    <scope>NUCLEOTIDE SEQUENCE [LARGE SCALE GENOMIC DNA]</scope>
    <source>
        <strain evidence="5">DSM 28463</strain>
    </source>
</reference>
<evidence type="ECO:0000313" key="5">
    <source>
        <dbReference type="Proteomes" id="UP000198599"/>
    </source>
</evidence>
<dbReference type="InterPro" id="IPR016166">
    <property type="entry name" value="FAD-bd_PCMH"/>
</dbReference>
<dbReference type="InterPro" id="IPR006094">
    <property type="entry name" value="Oxid_FAD_bind_N"/>
</dbReference>
<evidence type="ECO:0000256" key="1">
    <source>
        <dbReference type="ARBA" id="ARBA00022630"/>
    </source>
</evidence>
<dbReference type="Gene3D" id="3.30.465.10">
    <property type="match status" value="1"/>
</dbReference>
<dbReference type="InterPro" id="IPR016164">
    <property type="entry name" value="FAD-linked_Oxase-like_C"/>
</dbReference>
<dbReference type="AlphaFoldDB" id="A0A1I4ZW14"/>
<feature type="domain" description="FAD-binding PCMH-type" evidence="3">
    <location>
        <begin position="1"/>
        <end position="174"/>
    </location>
</feature>
<organism evidence="4 5">
    <name type="scientific">Roseovarius lutimaris</name>
    <dbReference type="NCBI Taxonomy" id="1005928"/>
    <lineage>
        <taxon>Bacteria</taxon>
        <taxon>Pseudomonadati</taxon>
        <taxon>Pseudomonadota</taxon>
        <taxon>Alphaproteobacteria</taxon>
        <taxon>Rhodobacterales</taxon>
        <taxon>Roseobacteraceae</taxon>
        <taxon>Roseovarius</taxon>
    </lineage>
</organism>
<proteinExistence type="predicted"/>
<evidence type="ECO:0000259" key="3">
    <source>
        <dbReference type="PROSITE" id="PS51387"/>
    </source>
</evidence>
<keyword evidence="1" id="KW-0285">Flavoprotein</keyword>
<evidence type="ECO:0000313" key="4">
    <source>
        <dbReference type="EMBL" id="SFN54397.1"/>
    </source>
</evidence>
<dbReference type="Pfam" id="PF01565">
    <property type="entry name" value="FAD_binding_4"/>
    <property type="match status" value="1"/>
</dbReference>
<gene>
    <name evidence="4" type="ORF">SAMN04487859_104163</name>
</gene>
<sequence length="382" mass="39814">MLTPKTEDDLARIVAETEAPLRIQGGGTRPIGMPTNGTVLSTSALSGIELYDPGSLTLVARAGTPVAEIEAALDAEGQRLAFEPMDHRGLLGTTGTPTIGGVAAANVSGPRRIQSGAARDFMLGVRFVDGRGQIIKNGGRVMKNVTGYDLVKLMAGSYGTLGVLTEISLKVLPKPRATGVMLIEGLSDDRAVTALSRALGSPFEVSGAAHLQKGQDGAPVTMIRLEGFESSVAYRAGELGKSLADFGEFTLETDPEKTAAGWAHIRDVVPFQGRDGDVWRLSVKPSDAPGVVARLSGAEAFYDWGGGLIWLLAPEGSGVNARSIRAAVAKVGGHATLIRGTPSQGAFQPLSPAVAALQDGLRRKFDPRQILNPGLMTEGQAA</sequence>
<dbReference type="Proteomes" id="UP000198599">
    <property type="component" value="Unassembled WGS sequence"/>
</dbReference>
<dbReference type="SUPFAM" id="SSF55103">
    <property type="entry name" value="FAD-linked oxidases, C-terminal domain"/>
    <property type="match status" value="1"/>
</dbReference>
<accession>A0A1I4ZW14</accession>
<keyword evidence="2" id="KW-0274">FAD</keyword>
<dbReference type="NCBIfam" id="NF008439">
    <property type="entry name" value="PRK11282.1"/>
    <property type="match status" value="1"/>
</dbReference>
<dbReference type="SUPFAM" id="SSF56176">
    <property type="entry name" value="FAD-binding/transporter-associated domain-like"/>
    <property type="match status" value="1"/>
</dbReference>
<dbReference type="PANTHER" id="PTHR11748">
    <property type="entry name" value="D-LACTATE DEHYDROGENASE"/>
    <property type="match status" value="1"/>
</dbReference>
<dbReference type="GO" id="GO:0071949">
    <property type="term" value="F:FAD binding"/>
    <property type="evidence" value="ECO:0007669"/>
    <property type="project" value="InterPro"/>
</dbReference>
<name>A0A1I4ZW14_9RHOB</name>
<dbReference type="InterPro" id="IPR036318">
    <property type="entry name" value="FAD-bd_PCMH-like_sf"/>
</dbReference>
<dbReference type="PANTHER" id="PTHR11748:SF103">
    <property type="entry name" value="GLYCOLATE OXIDASE SUBUNIT GLCE"/>
    <property type="match status" value="1"/>
</dbReference>
<dbReference type="EMBL" id="FOVP01000004">
    <property type="protein sequence ID" value="SFN54397.1"/>
    <property type="molecule type" value="Genomic_DNA"/>
</dbReference>
<evidence type="ECO:0000256" key="2">
    <source>
        <dbReference type="ARBA" id="ARBA00022827"/>
    </source>
</evidence>
<protein>
    <submittedName>
        <fullName evidence="4">Glycolate oxidase FAD binding subunit</fullName>
    </submittedName>
</protein>